<dbReference type="FunFam" id="3.40.605.10:FF:000005">
    <property type="entry name" value="Succinate-semialdehyde dehydrogenase I"/>
    <property type="match status" value="1"/>
</dbReference>
<dbReference type="PANTHER" id="PTHR43353">
    <property type="entry name" value="SUCCINATE-SEMIALDEHYDE DEHYDROGENASE, MITOCHONDRIAL"/>
    <property type="match status" value="1"/>
</dbReference>
<dbReference type="Proteomes" id="UP000199017">
    <property type="component" value="Unassembled WGS sequence"/>
</dbReference>
<reference evidence="4 5" key="1">
    <citation type="submission" date="2016-10" db="EMBL/GenBank/DDBJ databases">
        <authorList>
            <person name="de Groot N.N."/>
        </authorList>
    </citation>
    <scope>NUCLEOTIDE SEQUENCE [LARGE SCALE GENOMIC DNA]</scope>
    <source>
        <strain evidence="5">P4B,CCM 7963,CECT 7998,DSM 25260,IBRC-M 10614,KCTC 13821</strain>
    </source>
</reference>
<sequence length="485" mass="53507">MTVDTEQIYYKLFINGKWQETEIDSYIDVINPATNKSIGKVTQGKAKEAALAADAAVEAFKTWSKTPARERANLLWKLYDKVFENKEELAKVITKESGKPIKQARMEVLNGAEYIRWNAEEARRIYGTIMEAADPKKRLQLKKEAVGPVAAITPWNFPFSMVTRKLSPALAAGCTVVLKPAEDTPISAIKFFELAEQVGFPKGVMNLVIGEPEPIGDTWLSDKRIRKITFTGSTAIGKMLYQKAAEQVKRVSMELGGHAPIIVFDDCNLDQAVQQIARSKFNNSGQTCISPNRIYVHESIIDQFTKKFELFVKRLKVGNGLKDETDIGPVINRAGLDKVESHVKDALDKGATFDVGGKKYEKDSCENGFFYSPTVLKNVNESMKIANEETFGPVAPIFSFSSDEEVIYKANNTDYGLAAYIFTTNLSRSHVVSEALNYGMVGVNDTVLAQVEGAFGGVKESGVGSEGGPETLADFLDTKFISTII</sequence>
<dbReference type="EMBL" id="FNDU01000022">
    <property type="protein sequence ID" value="SDJ08347.1"/>
    <property type="molecule type" value="Genomic_DNA"/>
</dbReference>
<dbReference type="SUPFAM" id="SSF53720">
    <property type="entry name" value="ALDH-like"/>
    <property type="match status" value="1"/>
</dbReference>
<dbReference type="InterPro" id="IPR015590">
    <property type="entry name" value="Aldehyde_DH_dom"/>
</dbReference>
<protein>
    <submittedName>
        <fullName evidence="4">Succinate semialdehyde dehydrogenase</fullName>
    </submittedName>
</protein>
<evidence type="ECO:0000256" key="2">
    <source>
        <dbReference type="ARBA" id="ARBA00023002"/>
    </source>
</evidence>
<evidence type="ECO:0000313" key="4">
    <source>
        <dbReference type="EMBL" id="SDJ08347.1"/>
    </source>
</evidence>
<dbReference type="RefSeq" id="WP_245917938.1">
    <property type="nucleotide sequence ID" value="NZ_FNDU01000022.1"/>
</dbReference>
<dbReference type="Gene3D" id="3.40.309.10">
    <property type="entry name" value="Aldehyde Dehydrogenase, Chain A, domain 2"/>
    <property type="match status" value="1"/>
</dbReference>
<dbReference type="FunFam" id="3.40.309.10:FF:000004">
    <property type="entry name" value="Succinate-semialdehyde dehydrogenase I"/>
    <property type="match status" value="1"/>
</dbReference>
<evidence type="ECO:0000313" key="5">
    <source>
        <dbReference type="Proteomes" id="UP000199017"/>
    </source>
</evidence>
<dbReference type="AlphaFoldDB" id="A0A1G8QUG3"/>
<dbReference type="GO" id="GO:0004777">
    <property type="term" value="F:succinate-semialdehyde dehydrogenase (NAD+) activity"/>
    <property type="evidence" value="ECO:0007669"/>
    <property type="project" value="TreeGrafter"/>
</dbReference>
<dbReference type="GO" id="GO:0009450">
    <property type="term" value="P:gamma-aminobutyric acid catabolic process"/>
    <property type="evidence" value="ECO:0007669"/>
    <property type="project" value="TreeGrafter"/>
</dbReference>
<proteinExistence type="inferred from homology"/>
<dbReference type="CDD" id="cd07103">
    <property type="entry name" value="ALDH_F5_SSADH_GabD"/>
    <property type="match status" value="1"/>
</dbReference>
<dbReference type="InterPro" id="IPR016162">
    <property type="entry name" value="Ald_DH_N"/>
</dbReference>
<organism evidence="4 5">
    <name type="scientific">Alteribacillus bidgolensis</name>
    <dbReference type="NCBI Taxonomy" id="930129"/>
    <lineage>
        <taxon>Bacteria</taxon>
        <taxon>Bacillati</taxon>
        <taxon>Bacillota</taxon>
        <taxon>Bacilli</taxon>
        <taxon>Bacillales</taxon>
        <taxon>Bacillaceae</taxon>
        <taxon>Alteribacillus</taxon>
    </lineage>
</organism>
<dbReference type="Gene3D" id="3.40.605.10">
    <property type="entry name" value="Aldehyde Dehydrogenase, Chain A, domain 1"/>
    <property type="match status" value="1"/>
</dbReference>
<name>A0A1G8QUG3_9BACI</name>
<dbReference type="Pfam" id="PF00171">
    <property type="entry name" value="Aldedh"/>
    <property type="match status" value="1"/>
</dbReference>
<keyword evidence="2" id="KW-0560">Oxidoreductase</keyword>
<feature type="domain" description="Aldehyde dehydrogenase" evidence="3">
    <location>
        <begin position="18"/>
        <end position="481"/>
    </location>
</feature>
<keyword evidence="5" id="KW-1185">Reference proteome</keyword>
<evidence type="ECO:0000256" key="1">
    <source>
        <dbReference type="ARBA" id="ARBA00009986"/>
    </source>
</evidence>
<accession>A0A1G8QUG3</accession>
<gene>
    <name evidence="4" type="ORF">SAMN05216352_12218</name>
</gene>
<dbReference type="InterPro" id="IPR050740">
    <property type="entry name" value="Aldehyde_DH_Superfamily"/>
</dbReference>
<dbReference type="InterPro" id="IPR016163">
    <property type="entry name" value="Ald_DH_C"/>
</dbReference>
<comment type="similarity">
    <text evidence="1">Belongs to the aldehyde dehydrogenase family.</text>
</comment>
<dbReference type="PANTHER" id="PTHR43353:SF5">
    <property type="entry name" value="SUCCINATE-SEMIALDEHYDE DEHYDROGENASE, MITOCHONDRIAL"/>
    <property type="match status" value="1"/>
</dbReference>
<evidence type="ECO:0000259" key="3">
    <source>
        <dbReference type="Pfam" id="PF00171"/>
    </source>
</evidence>
<dbReference type="InterPro" id="IPR016161">
    <property type="entry name" value="Ald_DH/histidinol_DH"/>
</dbReference>
<dbReference type="STRING" id="930129.SAMN05216352_12218"/>